<reference evidence="4" key="1">
    <citation type="journal article" date="2005" name="Nature">
        <title>The map-based sequence of the rice genome.</title>
        <authorList>
            <consortium name="International rice genome sequencing project (IRGSP)"/>
            <person name="Matsumoto T."/>
            <person name="Wu J."/>
            <person name="Kanamori H."/>
            <person name="Katayose Y."/>
            <person name="Fujisawa M."/>
            <person name="Namiki N."/>
            <person name="Mizuno H."/>
            <person name="Yamamoto K."/>
            <person name="Antonio B.A."/>
            <person name="Baba T."/>
            <person name="Sakata K."/>
            <person name="Nagamura Y."/>
            <person name="Aoki H."/>
            <person name="Arikawa K."/>
            <person name="Arita K."/>
            <person name="Bito T."/>
            <person name="Chiden Y."/>
            <person name="Fujitsuka N."/>
            <person name="Fukunaka R."/>
            <person name="Hamada M."/>
            <person name="Harada C."/>
            <person name="Hayashi A."/>
            <person name="Hijishita S."/>
            <person name="Honda M."/>
            <person name="Hosokawa S."/>
            <person name="Ichikawa Y."/>
            <person name="Idonuma A."/>
            <person name="Iijima M."/>
            <person name="Ikeda M."/>
            <person name="Ikeno M."/>
            <person name="Ito K."/>
            <person name="Ito S."/>
            <person name="Ito T."/>
            <person name="Ito Y."/>
            <person name="Ito Y."/>
            <person name="Iwabuchi A."/>
            <person name="Kamiya K."/>
            <person name="Karasawa W."/>
            <person name="Kurita K."/>
            <person name="Katagiri S."/>
            <person name="Kikuta A."/>
            <person name="Kobayashi H."/>
            <person name="Kobayashi N."/>
            <person name="Machita K."/>
            <person name="Maehara T."/>
            <person name="Masukawa M."/>
            <person name="Mizubayashi T."/>
            <person name="Mukai Y."/>
            <person name="Nagasaki H."/>
            <person name="Nagata Y."/>
            <person name="Naito S."/>
            <person name="Nakashima M."/>
            <person name="Nakama Y."/>
            <person name="Nakamichi Y."/>
            <person name="Nakamura M."/>
            <person name="Meguro A."/>
            <person name="Negishi M."/>
            <person name="Ohta I."/>
            <person name="Ohta T."/>
            <person name="Okamoto M."/>
            <person name="Ono N."/>
            <person name="Saji S."/>
            <person name="Sakaguchi M."/>
            <person name="Sakai K."/>
            <person name="Shibata M."/>
            <person name="Shimokawa T."/>
            <person name="Song J."/>
            <person name="Takazaki Y."/>
            <person name="Terasawa K."/>
            <person name="Tsugane M."/>
            <person name="Tsuji K."/>
            <person name="Ueda S."/>
            <person name="Waki K."/>
            <person name="Yamagata H."/>
            <person name="Yamamoto M."/>
            <person name="Yamamoto S."/>
            <person name="Yamane H."/>
            <person name="Yoshiki S."/>
            <person name="Yoshihara R."/>
            <person name="Yukawa K."/>
            <person name="Zhong H."/>
            <person name="Yano M."/>
            <person name="Yuan Q."/>
            <person name="Ouyang S."/>
            <person name="Liu J."/>
            <person name="Jones K.M."/>
            <person name="Gansberger K."/>
            <person name="Moffat K."/>
            <person name="Hill J."/>
            <person name="Bera J."/>
            <person name="Fadrosh D."/>
            <person name="Jin S."/>
            <person name="Johri S."/>
            <person name="Kim M."/>
            <person name="Overton L."/>
            <person name="Reardon M."/>
            <person name="Tsitrin T."/>
            <person name="Vuong H."/>
            <person name="Weaver B."/>
            <person name="Ciecko A."/>
            <person name="Tallon L."/>
            <person name="Jackson J."/>
            <person name="Pai G."/>
            <person name="Aken S.V."/>
            <person name="Utterback T."/>
            <person name="Reidmuller S."/>
            <person name="Feldblyum T."/>
            <person name="Hsiao J."/>
            <person name="Zismann V."/>
            <person name="Iobst S."/>
            <person name="de Vazeille A.R."/>
            <person name="Buell C.R."/>
            <person name="Ying K."/>
            <person name="Li Y."/>
            <person name="Lu T."/>
            <person name="Huang Y."/>
            <person name="Zhao Q."/>
            <person name="Feng Q."/>
            <person name="Zhang L."/>
            <person name="Zhu J."/>
            <person name="Weng Q."/>
            <person name="Mu J."/>
            <person name="Lu Y."/>
            <person name="Fan D."/>
            <person name="Liu Y."/>
            <person name="Guan J."/>
            <person name="Zhang Y."/>
            <person name="Yu S."/>
            <person name="Liu X."/>
            <person name="Zhang Y."/>
            <person name="Hong G."/>
            <person name="Han B."/>
            <person name="Choisne N."/>
            <person name="Demange N."/>
            <person name="Orjeda G."/>
            <person name="Samain S."/>
            <person name="Cattolico L."/>
            <person name="Pelletier E."/>
            <person name="Couloux A."/>
            <person name="Segurens B."/>
            <person name="Wincker P."/>
            <person name="D'Hont A."/>
            <person name="Scarpelli C."/>
            <person name="Weissenbach J."/>
            <person name="Salanoubat M."/>
            <person name="Quetier F."/>
            <person name="Yu Y."/>
            <person name="Kim H.R."/>
            <person name="Rambo T."/>
            <person name="Currie J."/>
            <person name="Collura K."/>
            <person name="Luo M."/>
            <person name="Yang T."/>
            <person name="Ammiraju J.S.S."/>
            <person name="Engler F."/>
            <person name="Soderlund C."/>
            <person name="Wing R.A."/>
            <person name="Palmer L.E."/>
            <person name="de la Bastide M."/>
            <person name="Spiegel L."/>
            <person name="Nascimento L."/>
            <person name="Zutavern T."/>
            <person name="O'Shaughnessy A."/>
            <person name="Dike S."/>
            <person name="Dedhia N."/>
            <person name="Preston R."/>
            <person name="Balija V."/>
            <person name="McCombie W.R."/>
            <person name="Chow T."/>
            <person name="Chen H."/>
            <person name="Chung M."/>
            <person name="Chen C."/>
            <person name="Shaw J."/>
            <person name="Wu H."/>
            <person name="Hsiao K."/>
            <person name="Chao Y."/>
            <person name="Chu M."/>
            <person name="Cheng C."/>
            <person name="Hour A."/>
            <person name="Lee P."/>
            <person name="Lin S."/>
            <person name="Lin Y."/>
            <person name="Liou J."/>
            <person name="Liu S."/>
            <person name="Hsing Y."/>
            <person name="Raghuvanshi S."/>
            <person name="Mohanty A."/>
            <person name="Bharti A.K."/>
            <person name="Gaur A."/>
            <person name="Gupta V."/>
            <person name="Kumar D."/>
            <person name="Ravi V."/>
            <person name="Vij S."/>
            <person name="Kapur A."/>
            <person name="Khurana P."/>
            <person name="Khurana P."/>
            <person name="Khurana J.P."/>
            <person name="Tyagi A.K."/>
            <person name="Gaikwad K."/>
            <person name="Singh A."/>
            <person name="Dalal V."/>
            <person name="Srivastava S."/>
            <person name="Dixit A."/>
            <person name="Pal A.K."/>
            <person name="Ghazi I.A."/>
            <person name="Yadav M."/>
            <person name="Pandit A."/>
            <person name="Bhargava A."/>
            <person name="Sureshbabu K."/>
            <person name="Batra K."/>
            <person name="Sharma T.R."/>
            <person name="Mohapatra T."/>
            <person name="Singh N.K."/>
            <person name="Messing J."/>
            <person name="Nelson A.B."/>
            <person name="Fuks G."/>
            <person name="Kavchok S."/>
            <person name="Keizer G."/>
            <person name="Linton E."/>
            <person name="Llaca V."/>
            <person name="Song R."/>
            <person name="Tanyolac B."/>
            <person name="Young S."/>
            <person name="Ho-Il K."/>
            <person name="Hahn J.H."/>
            <person name="Sangsakoo G."/>
            <person name="Vanavichit A."/>
            <person name="de Mattos Luiz.A.T."/>
            <person name="Zimmer P.D."/>
            <person name="Malone G."/>
            <person name="Dellagostin O."/>
            <person name="de Oliveira A.C."/>
            <person name="Bevan M."/>
            <person name="Bancroft I."/>
            <person name="Minx P."/>
            <person name="Cordum H."/>
            <person name="Wilson R."/>
            <person name="Cheng Z."/>
            <person name="Jin W."/>
            <person name="Jiang J."/>
            <person name="Leong S.A."/>
            <person name="Iwama H."/>
            <person name="Gojobori T."/>
            <person name="Itoh T."/>
            <person name="Niimura Y."/>
            <person name="Fujii Y."/>
            <person name="Habara T."/>
            <person name="Sakai H."/>
            <person name="Sato Y."/>
            <person name="Wilson G."/>
            <person name="Kumar K."/>
            <person name="McCouch S."/>
            <person name="Juretic N."/>
            <person name="Hoen D."/>
            <person name="Wright S."/>
            <person name="Bruskiewich R."/>
            <person name="Bureau T."/>
            <person name="Miyao A."/>
            <person name="Hirochika H."/>
            <person name="Nishikawa T."/>
            <person name="Kadowaki K."/>
            <person name="Sugiura M."/>
            <person name="Burr B."/>
            <person name="Sasaki T."/>
        </authorList>
    </citation>
    <scope>NUCLEOTIDE SEQUENCE [LARGE SCALE GENOMIC DNA]</scope>
    <source>
        <strain evidence="4">cv. Nipponbare</strain>
    </source>
</reference>
<reference evidence="3 4" key="2">
    <citation type="journal article" date="2013" name="Plant Cell Physiol.">
        <title>Rice Annotation Project Database (RAP-DB): an integrative and interactive database for rice genomics.</title>
        <authorList>
            <person name="Sakai H."/>
            <person name="Lee S.S."/>
            <person name="Tanaka T."/>
            <person name="Numa H."/>
            <person name="Kim J."/>
            <person name="Kawahara Y."/>
            <person name="Wakimoto H."/>
            <person name="Yang C.C."/>
            <person name="Iwamoto M."/>
            <person name="Abe T."/>
            <person name="Yamada Y."/>
            <person name="Muto A."/>
            <person name="Inokuchi H."/>
            <person name="Ikemura T."/>
            <person name="Matsumoto T."/>
            <person name="Sasaki T."/>
            <person name="Itoh T."/>
        </authorList>
    </citation>
    <scope>NUCLEOTIDE SEQUENCE [LARGE SCALE GENOMIC DNA]</scope>
    <source>
        <strain evidence="4">cv. Nipponbare</strain>
    </source>
</reference>
<organism evidence="3 4">
    <name type="scientific">Oryza sativa subsp. japonica</name>
    <name type="common">Rice</name>
    <dbReference type="NCBI Taxonomy" id="39947"/>
    <lineage>
        <taxon>Eukaryota</taxon>
        <taxon>Viridiplantae</taxon>
        <taxon>Streptophyta</taxon>
        <taxon>Embryophyta</taxon>
        <taxon>Tracheophyta</taxon>
        <taxon>Spermatophyta</taxon>
        <taxon>Magnoliopsida</taxon>
        <taxon>Liliopsida</taxon>
        <taxon>Poales</taxon>
        <taxon>Poaceae</taxon>
        <taxon>BOP clade</taxon>
        <taxon>Oryzoideae</taxon>
        <taxon>Oryzeae</taxon>
        <taxon>Oryzinae</taxon>
        <taxon>Oryza</taxon>
        <taxon>Oryza sativa</taxon>
    </lineage>
</organism>
<name>A0A0P0XRF5_ORYSJ</name>
<keyword evidence="2" id="KW-0812">Transmembrane</keyword>
<feature type="region of interest" description="Disordered" evidence="1">
    <location>
        <begin position="37"/>
        <end position="65"/>
    </location>
</feature>
<sequence>GGGGEGGAVGEDDPAGLAGERRDDLVDVGAHSQVVVAVPPEPRQDPRRDRPPLPLPQLRPLLLLPRPPPPPQPHLLLLLKRGPSLLLPLVLLLQVVLLFFLLHPILLHRLLLLLHRDLARACGCVCGSRCLAS</sequence>
<gene>
    <name evidence="3" type="ordered locus">Os09g0569151</name>
    <name evidence="3" type="ORF">OSNPB_090569151</name>
</gene>
<keyword evidence="2" id="KW-1133">Transmembrane helix</keyword>
<proteinExistence type="predicted"/>
<dbReference type="PaxDb" id="39947-A0A0P0XRF5"/>
<keyword evidence="2" id="KW-0472">Membrane</keyword>
<evidence type="ECO:0000313" key="3">
    <source>
        <dbReference type="EMBL" id="BAT09497.1"/>
    </source>
</evidence>
<feature type="transmembrane region" description="Helical" evidence="2">
    <location>
        <begin position="85"/>
        <end position="107"/>
    </location>
</feature>
<keyword evidence="4" id="KW-1185">Reference proteome</keyword>
<dbReference type="InParanoid" id="A0A0P0XRF5"/>
<feature type="non-terminal residue" evidence="3">
    <location>
        <position position="1"/>
    </location>
</feature>
<dbReference type="EMBL" id="AP014965">
    <property type="protein sequence ID" value="BAT09497.1"/>
    <property type="molecule type" value="Genomic_DNA"/>
</dbReference>
<evidence type="ECO:0000256" key="2">
    <source>
        <dbReference type="SAM" id="Phobius"/>
    </source>
</evidence>
<feature type="compositionally biased region" description="Basic and acidic residues" evidence="1">
    <location>
        <begin position="42"/>
        <end position="51"/>
    </location>
</feature>
<dbReference type="Proteomes" id="UP000059680">
    <property type="component" value="Chromosome 9"/>
</dbReference>
<feature type="region of interest" description="Disordered" evidence="1">
    <location>
        <begin position="1"/>
        <end position="22"/>
    </location>
</feature>
<reference evidence="3 4" key="3">
    <citation type="journal article" date="2013" name="Rice">
        <title>Improvement of the Oryza sativa Nipponbare reference genome using next generation sequence and optical map data.</title>
        <authorList>
            <person name="Kawahara Y."/>
            <person name="de la Bastide M."/>
            <person name="Hamilton J.P."/>
            <person name="Kanamori H."/>
            <person name="McCombie W.R."/>
            <person name="Ouyang S."/>
            <person name="Schwartz D.C."/>
            <person name="Tanaka T."/>
            <person name="Wu J."/>
            <person name="Zhou S."/>
            <person name="Childs K.L."/>
            <person name="Davidson R.M."/>
            <person name="Lin H."/>
            <person name="Quesada-Ocampo L."/>
            <person name="Vaillancourt B."/>
            <person name="Sakai H."/>
            <person name="Lee S.S."/>
            <person name="Kim J."/>
            <person name="Numa H."/>
            <person name="Itoh T."/>
            <person name="Buell C.R."/>
            <person name="Matsumoto T."/>
        </authorList>
    </citation>
    <scope>NUCLEOTIDE SEQUENCE [LARGE SCALE GENOMIC DNA]</scope>
    <source>
        <strain evidence="4">cv. Nipponbare</strain>
    </source>
</reference>
<dbReference type="Gramene" id="Os09t0569151-00">
    <property type="protein sequence ID" value="Os09t0569151-00"/>
    <property type="gene ID" value="Os09g0569151"/>
</dbReference>
<dbReference type="AlphaFoldDB" id="A0A0P0XRF5"/>
<accession>A0A0P0XRF5</accession>
<evidence type="ECO:0000256" key="1">
    <source>
        <dbReference type="SAM" id="MobiDB-lite"/>
    </source>
</evidence>
<evidence type="ECO:0000313" key="4">
    <source>
        <dbReference type="Proteomes" id="UP000059680"/>
    </source>
</evidence>
<protein>
    <submittedName>
        <fullName evidence="3">Os09g0569151 protein</fullName>
    </submittedName>
</protein>